<dbReference type="KEGG" id="agv:OJF2_67520"/>
<dbReference type="InterPro" id="IPR000253">
    <property type="entry name" value="FHA_dom"/>
</dbReference>
<evidence type="ECO:0000313" key="3">
    <source>
        <dbReference type="EMBL" id="QEH38154.1"/>
    </source>
</evidence>
<dbReference type="CDD" id="cd00060">
    <property type="entry name" value="FHA"/>
    <property type="match status" value="1"/>
</dbReference>
<accession>A0A5B9WCZ9</accession>
<dbReference type="SUPFAM" id="SSF49879">
    <property type="entry name" value="SMAD/FHA domain"/>
    <property type="match status" value="1"/>
</dbReference>
<dbReference type="SMART" id="SM00240">
    <property type="entry name" value="FHA"/>
    <property type="match status" value="1"/>
</dbReference>
<evidence type="ECO:0000259" key="2">
    <source>
        <dbReference type="PROSITE" id="PS50006"/>
    </source>
</evidence>
<dbReference type="Proteomes" id="UP000324233">
    <property type="component" value="Chromosome"/>
</dbReference>
<reference evidence="3 4" key="1">
    <citation type="submission" date="2019-08" db="EMBL/GenBank/DDBJ databases">
        <title>Deep-cultivation of Planctomycetes and their phenomic and genomic characterization uncovers novel biology.</title>
        <authorList>
            <person name="Wiegand S."/>
            <person name="Jogler M."/>
            <person name="Boedeker C."/>
            <person name="Pinto D."/>
            <person name="Vollmers J."/>
            <person name="Rivas-Marin E."/>
            <person name="Kohn T."/>
            <person name="Peeters S.H."/>
            <person name="Heuer A."/>
            <person name="Rast P."/>
            <person name="Oberbeckmann S."/>
            <person name="Bunk B."/>
            <person name="Jeske O."/>
            <person name="Meyerdierks A."/>
            <person name="Storesund J.E."/>
            <person name="Kallscheuer N."/>
            <person name="Luecker S."/>
            <person name="Lage O.M."/>
            <person name="Pohl T."/>
            <person name="Merkel B.J."/>
            <person name="Hornburger P."/>
            <person name="Mueller R.-W."/>
            <person name="Bruemmer F."/>
            <person name="Labrenz M."/>
            <person name="Spormann A.M."/>
            <person name="Op den Camp H."/>
            <person name="Overmann J."/>
            <person name="Amann R."/>
            <person name="Jetten M.S.M."/>
            <person name="Mascher T."/>
            <person name="Medema M.H."/>
            <person name="Devos D.P."/>
            <person name="Kaster A.-K."/>
            <person name="Ovreas L."/>
            <person name="Rohde M."/>
            <person name="Galperin M.Y."/>
            <person name="Jogler C."/>
        </authorList>
    </citation>
    <scope>NUCLEOTIDE SEQUENCE [LARGE SCALE GENOMIC DNA]</scope>
    <source>
        <strain evidence="3 4">OJF2</strain>
    </source>
</reference>
<evidence type="ECO:0000256" key="1">
    <source>
        <dbReference type="SAM" id="MobiDB-lite"/>
    </source>
</evidence>
<dbReference type="OrthoDB" id="277679at2"/>
<sequence length="128" mass="13941">MSYQLVPAQPGPQPAISLQRPVLLIGRHPECDVRIPLPKISRRHCCVVLAYDRILIRDLGSRNGVRVNGQVVEEARLHPGDEIAIGPLIYRLTSESTQAARPAPPQAPPTPPLPPQLDESGLVPLDDS</sequence>
<dbReference type="EMBL" id="CP042997">
    <property type="protein sequence ID" value="QEH38154.1"/>
    <property type="molecule type" value="Genomic_DNA"/>
</dbReference>
<protein>
    <submittedName>
        <fullName evidence="3">Glycogen accumulation regulator GarA</fullName>
    </submittedName>
</protein>
<dbReference type="PROSITE" id="PS50006">
    <property type="entry name" value="FHA_DOMAIN"/>
    <property type="match status" value="1"/>
</dbReference>
<organism evidence="3 4">
    <name type="scientific">Aquisphaera giovannonii</name>
    <dbReference type="NCBI Taxonomy" id="406548"/>
    <lineage>
        <taxon>Bacteria</taxon>
        <taxon>Pseudomonadati</taxon>
        <taxon>Planctomycetota</taxon>
        <taxon>Planctomycetia</taxon>
        <taxon>Isosphaerales</taxon>
        <taxon>Isosphaeraceae</taxon>
        <taxon>Aquisphaera</taxon>
    </lineage>
</organism>
<feature type="region of interest" description="Disordered" evidence="1">
    <location>
        <begin position="95"/>
        <end position="128"/>
    </location>
</feature>
<keyword evidence="4" id="KW-1185">Reference proteome</keyword>
<dbReference type="InterPro" id="IPR008984">
    <property type="entry name" value="SMAD_FHA_dom_sf"/>
</dbReference>
<dbReference type="RefSeq" id="WP_148597627.1">
    <property type="nucleotide sequence ID" value="NZ_CP042997.1"/>
</dbReference>
<feature type="compositionally biased region" description="Pro residues" evidence="1">
    <location>
        <begin position="102"/>
        <end position="115"/>
    </location>
</feature>
<gene>
    <name evidence="3" type="primary">garA_3</name>
    <name evidence="3" type="ORF">OJF2_67520</name>
</gene>
<dbReference type="Pfam" id="PF00498">
    <property type="entry name" value="FHA"/>
    <property type="match status" value="1"/>
</dbReference>
<dbReference type="PANTHER" id="PTHR23308">
    <property type="entry name" value="NUCLEAR INHIBITOR OF PROTEIN PHOSPHATASE-1"/>
    <property type="match status" value="1"/>
</dbReference>
<evidence type="ECO:0000313" key="4">
    <source>
        <dbReference type="Proteomes" id="UP000324233"/>
    </source>
</evidence>
<dbReference type="InterPro" id="IPR050923">
    <property type="entry name" value="Cell_Proc_Reg/RNA_Proc"/>
</dbReference>
<feature type="domain" description="FHA" evidence="2">
    <location>
        <begin position="23"/>
        <end position="72"/>
    </location>
</feature>
<name>A0A5B9WCZ9_9BACT</name>
<dbReference type="AlphaFoldDB" id="A0A5B9WCZ9"/>
<proteinExistence type="predicted"/>
<dbReference type="Gene3D" id="2.60.200.20">
    <property type="match status" value="1"/>
</dbReference>